<dbReference type="EMBL" id="BAAAMK010000001">
    <property type="protein sequence ID" value="GAA1937843.1"/>
    <property type="molecule type" value="Genomic_DNA"/>
</dbReference>
<reference evidence="3" key="1">
    <citation type="journal article" date="2019" name="Int. J. Syst. Evol. Microbiol.">
        <title>The Global Catalogue of Microorganisms (GCM) 10K type strain sequencing project: providing services to taxonomists for standard genome sequencing and annotation.</title>
        <authorList>
            <consortium name="The Broad Institute Genomics Platform"/>
            <consortium name="The Broad Institute Genome Sequencing Center for Infectious Disease"/>
            <person name="Wu L."/>
            <person name="Ma J."/>
        </authorList>
    </citation>
    <scope>NUCLEOTIDE SEQUENCE [LARGE SCALE GENOMIC DNA]</scope>
    <source>
        <strain evidence="3">JCM 13584</strain>
    </source>
</reference>
<sequence length="105" mass="11718">MCFLGYFKYMAAPLKARAENPEHRRPGPFTYGDYSRPDDAKPALWTHKPIRTTCAVSRTDVIRLPDAAEKPPCTDPCAVSAPGERRHPRRPIPLNRSGGLPSLHP</sequence>
<gene>
    <name evidence="2" type="ORF">GCM10009717_00330</name>
</gene>
<feature type="region of interest" description="Disordered" evidence="1">
    <location>
        <begin position="67"/>
        <end position="105"/>
    </location>
</feature>
<evidence type="ECO:0000256" key="1">
    <source>
        <dbReference type="SAM" id="MobiDB-lite"/>
    </source>
</evidence>
<evidence type="ECO:0000313" key="3">
    <source>
        <dbReference type="Proteomes" id="UP001499954"/>
    </source>
</evidence>
<keyword evidence="3" id="KW-1185">Reference proteome</keyword>
<dbReference type="Proteomes" id="UP001499954">
    <property type="component" value="Unassembled WGS sequence"/>
</dbReference>
<protein>
    <submittedName>
        <fullName evidence="2">Uncharacterized protein</fullName>
    </submittedName>
</protein>
<comment type="caution">
    <text evidence="2">The sequence shown here is derived from an EMBL/GenBank/DDBJ whole genome shotgun (WGS) entry which is preliminary data.</text>
</comment>
<feature type="region of interest" description="Disordered" evidence="1">
    <location>
        <begin position="17"/>
        <end position="37"/>
    </location>
</feature>
<name>A0ABP5B9Q9_9MICO</name>
<accession>A0ABP5B9Q9</accession>
<organism evidence="2 3">
    <name type="scientific">Agromyces allii</name>
    <dbReference type="NCBI Taxonomy" id="393607"/>
    <lineage>
        <taxon>Bacteria</taxon>
        <taxon>Bacillati</taxon>
        <taxon>Actinomycetota</taxon>
        <taxon>Actinomycetes</taxon>
        <taxon>Micrococcales</taxon>
        <taxon>Microbacteriaceae</taxon>
        <taxon>Agromyces</taxon>
    </lineage>
</organism>
<evidence type="ECO:0000313" key="2">
    <source>
        <dbReference type="EMBL" id="GAA1937843.1"/>
    </source>
</evidence>
<proteinExistence type="predicted"/>